<comment type="subcellular location">
    <subcellularLocation>
        <location evidence="1">Membrane</location>
        <topology evidence="1">Multi-pass membrane protein</topology>
    </subcellularLocation>
</comment>
<dbReference type="AlphaFoldDB" id="A0ABD3RF57"/>
<dbReference type="PANTHER" id="PTHR11266">
    <property type="entry name" value="PEROXISOMAL MEMBRANE PROTEIN 2, PXMP2 MPV17"/>
    <property type="match status" value="1"/>
</dbReference>
<feature type="chain" id="PRO_5044776547" evidence="7">
    <location>
        <begin position="25"/>
        <end position="322"/>
    </location>
</feature>
<evidence type="ECO:0000313" key="8">
    <source>
        <dbReference type="EMBL" id="KAL3810186.1"/>
    </source>
</evidence>
<evidence type="ECO:0000256" key="6">
    <source>
        <dbReference type="RuleBase" id="RU363053"/>
    </source>
</evidence>
<feature type="transmembrane region" description="Helical" evidence="6">
    <location>
        <begin position="261"/>
        <end position="282"/>
    </location>
</feature>
<dbReference type="GO" id="GO:0016020">
    <property type="term" value="C:membrane"/>
    <property type="evidence" value="ECO:0007669"/>
    <property type="project" value="UniProtKB-SubCell"/>
</dbReference>
<dbReference type="Pfam" id="PF04117">
    <property type="entry name" value="Mpv17_PMP22"/>
    <property type="match status" value="1"/>
</dbReference>
<comment type="caution">
    <text evidence="6">Lacks conserved residue(s) required for the propagation of feature annotation.</text>
</comment>
<name>A0ABD3RF57_9STRA</name>
<keyword evidence="3 6" id="KW-0812">Transmembrane</keyword>
<protein>
    <submittedName>
        <fullName evidence="8">Uncharacterized protein</fullName>
    </submittedName>
</protein>
<feature type="signal peptide" evidence="7">
    <location>
        <begin position="1"/>
        <end position="24"/>
    </location>
</feature>
<gene>
    <name evidence="8" type="ORF">ACHAXA_001607</name>
</gene>
<dbReference type="Proteomes" id="UP001530377">
    <property type="component" value="Unassembled WGS sequence"/>
</dbReference>
<accession>A0ABD3RF57</accession>
<keyword evidence="5 6" id="KW-0472">Membrane</keyword>
<evidence type="ECO:0000256" key="1">
    <source>
        <dbReference type="ARBA" id="ARBA00004141"/>
    </source>
</evidence>
<comment type="caution">
    <text evidence="8">The sequence shown here is derived from an EMBL/GenBank/DDBJ whole genome shotgun (WGS) entry which is preliminary data.</text>
</comment>
<organism evidence="8 9">
    <name type="scientific">Cyclostephanos tholiformis</name>
    <dbReference type="NCBI Taxonomy" id="382380"/>
    <lineage>
        <taxon>Eukaryota</taxon>
        <taxon>Sar</taxon>
        <taxon>Stramenopiles</taxon>
        <taxon>Ochrophyta</taxon>
        <taxon>Bacillariophyta</taxon>
        <taxon>Coscinodiscophyceae</taxon>
        <taxon>Thalassiosirophycidae</taxon>
        <taxon>Stephanodiscales</taxon>
        <taxon>Stephanodiscaceae</taxon>
        <taxon>Cyclostephanos</taxon>
    </lineage>
</organism>
<sequence>MTTRFELLVLLLGIIIVAPRSVSPFAPVGQRKRADIINPTSSSRGGGTAYHAVFGRLIGGGSRCGGVDGTAGIVRLTIPGRRARRYARPSSLSAAAMTIPPRLALVGSAIGAFYRSYPALSSFLTAAILASAADGMAQYADECVTKFDVRRNVAMILYGGFVSGLCVEFMYGSIFPVIFGNGGDGRGGFHRAIRMTLLDECVNAPILWLPPAYVAQAMMYRTPKREALRKYINDIVQHGLLTKYWSLWIPMSIVNFSFVPMHFRVAFVAIVSFFWMIILSIVANRKGAVVDIGGDGDDDDGDIDEKICEAEPRAKLNPRAWD</sequence>
<keyword evidence="4 6" id="KW-1133">Transmembrane helix</keyword>
<proteinExistence type="inferred from homology"/>
<evidence type="ECO:0000256" key="5">
    <source>
        <dbReference type="ARBA" id="ARBA00023136"/>
    </source>
</evidence>
<dbReference type="InterPro" id="IPR007248">
    <property type="entry name" value="Mpv17_PMP22"/>
</dbReference>
<evidence type="ECO:0000256" key="2">
    <source>
        <dbReference type="ARBA" id="ARBA00006824"/>
    </source>
</evidence>
<keyword evidence="9" id="KW-1185">Reference proteome</keyword>
<keyword evidence="7" id="KW-0732">Signal</keyword>
<dbReference type="PANTHER" id="PTHR11266:SF121">
    <property type="entry name" value="OS09G0315000 PROTEIN"/>
    <property type="match status" value="1"/>
</dbReference>
<evidence type="ECO:0000256" key="4">
    <source>
        <dbReference type="ARBA" id="ARBA00022989"/>
    </source>
</evidence>
<comment type="similarity">
    <text evidence="2 6">Belongs to the peroxisomal membrane protein PXMP2/4 family.</text>
</comment>
<evidence type="ECO:0000256" key="3">
    <source>
        <dbReference type="ARBA" id="ARBA00022692"/>
    </source>
</evidence>
<evidence type="ECO:0000256" key="7">
    <source>
        <dbReference type="SAM" id="SignalP"/>
    </source>
</evidence>
<dbReference type="EMBL" id="JALLPB020000347">
    <property type="protein sequence ID" value="KAL3810186.1"/>
    <property type="molecule type" value="Genomic_DNA"/>
</dbReference>
<reference evidence="8 9" key="1">
    <citation type="submission" date="2024-10" db="EMBL/GenBank/DDBJ databases">
        <title>Updated reference genomes for cyclostephanoid diatoms.</title>
        <authorList>
            <person name="Roberts W.R."/>
            <person name="Alverson A.J."/>
        </authorList>
    </citation>
    <scope>NUCLEOTIDE SEQUENCE [LARGE SCALE GENOMIC DNA]</scope>
    <source>
        <strain evidence="8 9">AJA228-03</strain>
    </source>
</reference>
<evidence type="ECO:0000313" key="9">
    <source>
        <dbReference type="Proteomes" id="UP001530377"/>
    </source>
</evidence>